<sequence length="51" mass="6020">MKITEVIRETAEGLRDRMKESQYAINVDKKGVAVKKLRPTKHTIKWRSKNH</sequence>
<name>A0AAW8TXX0_9ENTE</name>
<dbReference type="AlphaFoldDB" id="A0AAW8TXX0"/>
<comment type="caution">
    <text evidence="1">The sequence shown here is derived from an EMBL/GenBank/DDBJ whole genome shotgun (WGS) entry which is preliminary data.</text>
</comment>
<protein>
    <submittedName>
        <fullName evidence="1">Uncharacterized protein</fullName>
    </submittedName>
</protein>
<accession>A0AAW8TXX0</accession>
<organism evidence="1 2">
    <name type="scientific">Enterococcus asini</name>
    <dbReference type="NCBI Taxonomy" id="57732"/>
    <lineage>
        <taxon>Bacteria</taxon>
        <taxon>Bacillati</taxon>
        <taxon>Bacillota</taxon>
        <taxon>Bacilli</taxon>
        <taxon>Lactobacillales</taxon>
        <taxon>Enterococcaceae</taxon>
        <taxon>Enterococcus</taxon>
    </lineage>
</organism>
<reference evidence="1" key="1">
    <citation type="submission" date="2023-03" db="EMBL/GenBank/DDBJ databases">
        <authorList>
            <person name="Shen W."/>
            <person name="Cai J."/>
        </authorList>
    </citation>
    <scope>NUCLEOTIDE SEQUENCE</scope>
    <source>
        <strain evidence="1">B226-2</strain>
    </source>
</reference>
<evidence type="ECO:0000313" key="2">
    <source>
        <dbReference type="Proteomes" id="UP001256711"/>
    </source>
</evidence>
<dbReference type="RefSeq" id="WP_010754097.1">
    <property type="nucleotide sequence ID" value="NZ_CABJBY010000004.1"/>
</dbReference>
<proteinExistence type="predicted"/>
<gene>
    <name evidence="1" type="ORF">P7H43_01980</name>
</gene>
<dbReference type="GeneID" id="78366225"/>
<dbReference type="EMBL" id="JARQBJ010000001">
    <property type="protein sequence ID" value="MDT2809262.1"/>
    <property type="molecule type" value="Genomic_DNA"/>
</dbReference>
<evidence type="ECO:0000313" key="1">
    <source>
        <dbReference type="EMBL" id="MDT2809262.1"/>
    </source>
</evidence>
<dbReference type="Proteomes" id="UP001256711">
    <property type="component" value="Unassembled WGS sequence"/>
</dbReference>